<dbReference type="Pfam" id="PF15383">
    <property type="entry name" value="TMEM237"/>
    <property type="match status" value="1"/>
</dbReference>
<dbReference type="AlphaFoldDB" id="A0A6H5INF9"/>
<evidence type="ECO:0000256" key="1">
    <source>
        <dbReference type="SAM" id="MobiDB-lite"/>
    </source>
</evidence>
<proteinExistence type="predicted"/>
<feature type="region of interest" description="Disordered" evidence="1">
    <location>
        <begin position="77"/>
        <end position="155"/>
    </location>
</feature>
<evidence type="ECO:0000313" key="3">
    <source>
        <dbReference type="EMBL" id="CAB0038939.1"/>
    </source>
</evidence>
<keyword evidence="2" id="KW-0472">Membrane</keyword>
<keyword evidence="2" id="KW-0812">Transmembrane</keyword>
<dbReference type="Proteomes" id="UP000479190">
    <property type="component" value="Unassembled WGS sequence"/>
</dbReference>
<organism evidence="3 4">
    <name type="scientific">Trichogramma brassicae</name>
    <dbReference type="NCBI Taxonomy" id="86971"/>
    <lineage>
        <taxon>Eukaryota</taxon>
        <taxon>Metazoa</taxon>
        <taxon>Ecdysozoa</taxon>
        <taxon>Arthropoda</taxon>
        <taxon>Hexapoda</taxon>
        <taxon>Insecta</taxon>
        <taxon>Pterygota</taxon>
        <taxon>Neoptera</taxon>
        <taxon>Endopterygota</taxon>
        <taxon>Hymenoptera</taxon>
        <taxon>Apocrita</taxon>
        <taxon>Proctotrupomorpha</taxon>
        <taxon>Chalcidoidea</taxon>
        <taxon>Trichogrammatidae</taxon>
        <taxon>Trichogramma</taxon>
    </lineage>
</organism>
<protein>
    <submittedName>
        <fullName evidence="3">Uncharacterized protein</fullName>
    </submittedName>
</protein>
<gene>
    <name evidence="3" type="ORF">TBRA_LOCUS10706</name>
</gene>
<name>A0A6H5INF9_9HYME</name>
<sequence>MSSTRDTFFRVPRGYLYCARHLHSRNGGRAAEVESLHAGCASRSLSSQQQQHWIDAKLIRISAHVALVQLLPIMSSRKSAQERKKSGSSRHQSSDFDEVEDISSQSFADDSDRHSRRMHKDKRSSTSEKHKRKTDIDSEDEYVDDPNHNVHKKKRHKNIINRNRERVQKVCCRTMFLAKKLTRLREKMRPVKDAIPEKETTMFLIKAAATETSPLKTIALEVPKRNAGVRVRISNCVPLFRVASSQLFSGYIFQGKPEELPITEILKKAQEQRTKYEEPLPLPELTTDTMYVQRQSGFSAIRISGQSQNKHSRRNSENPNQPSSTRPIEVAIFFQRIWTSAGFIFQGLLGGMAMLHLIFVRQIFI</sequence>
<evidence type="ECO:0000313" key="4">
    <source>
        <dbReference type="Proteomes" id="UP000479190"/>
    </source>
</evidence>
<keyword evidence="4" id="KW-1185">Reference proteome</keyword>
<dbReference type="EMBL" id="CADCXV010000928">
    <property type="protein sequence ID" value="CAB0038939.1"/>
    <property type="molecule type" value="Genomic_DNA"/>
</dbReference>
<feature type="transmembrane region" description="Helical" evidence="2">
    <location>
        <begin position="337"/>
        <end position="360"/>
    </location>
</feature>
<keyword evidence="2" id="KW-1133">Transmembrane helix</keyword>
<dbReference type="InterPro" id="IPR029409">
    <property type="entry name" value="TMEM237"/>
</dbReference>
<feature type="region of interest" description="Disordered" evidence="1">
    <location>
        <begin position="303"/>
        <end position="324"/>
    </location>
</feature>
<evidence type="ECO:0000256" key="2">
    <source>
        <dbReference type="SAM" id="Phobius"/>
    </source>
</evidence>
<reference evidence="3 4" key="1">
    <citation type="submission" date="2020-02" db="EMBL/GenBank/DDBJ databases">
        <authorList>
            <person name="Ferguson B K."/>
        </authorList>
    </citation>
    <scope>NUCLEOTIDE SEQUENCE [LARGE SCALE GENOMIC DNA]</scope>
</reference>
<accession>A0A6H5INF9</accession>
<dbReference type="OrthoDB" id="550113at2759"/>